<reference evidence="1 2" key="1">
    <citation type="submission" date="2022-12" db="EMBL/GenBank/DDBJ databases">
        <title>Chromosome-scale assembly of the Ensete ventricosum genome.</title>
        <authorList>
            <person name="Dussert Y."/>
            <person name="Stocks J."/>
            <person name="Wendawek A."/>
            <person name="Woldeyes F."/>
            <person name="Nichols R.A."/>
            <person name="Borrell J.S."/>
        </authorList>
    </citation>
    <scope>NUCLEOTIDE SEQUENCE [LARGE SCALE GENOMIC DNA]</scope>
    <source>
        <strain evidence="2">cv. Maze</strain>
        <tissue evidence="1">Seeds</tissue>
    </source>
</reference>
<dbReference type="EMBL" id="JAQQAF010000002">
    <property type="protein sequence ID" value="KAJ8505700.1"/>
    <property type="molecule type" value="Genomic_DNA"/>
</dbReference>
<organism evidence="1 2">
    <name type="scientific">Ensete ventricosum</name>
    <name type="common">Abyssinian banana</name>
    <name type="synonym">Musa ensete</name>
    <dbReference type="NCBI Taxonomy" id="4639"/>
    <lineage>
        <taxon>Eukaryota</taxon>
        <taxon>Viridiplantae</taxon>
        <taxon>Streptophyta</taxon>
        <taxon>Embryophyta</taxon>
        <taxon>Tracheophyta</taxon>
        <taxon>Spermatophyta</taxon>
        <taxon>Magnoliopsida</taxon>
        <taxon>Liliopsida</taxon>
        <taxon>Zingiberales</taxon>
        <taxon>Musaceae</taxon>
        <taxon>Ensete</taxon>
    </lineage>
</organism>
<keyword evidence="2" id="KW-1185">Reference proteome</keyword>
<dbReference type="AlphaFoldDB" id="A0AAV8RRI2"/>
<name>A0AAV8RRI2_ENSVE</name>
<evidence type="ECO:0000313" key="1">
    <source>
        <dbReference type="EMBL" id="KAJ8505700.1"/>
    </source>
</evidence>
<protein>
    <submittedName>
        <fullName evidence="1">Uncharacterized protein</fullName>
    </submittedName>
</protein>
<proteinExistence type="predicted"/>
<comment type="caution">
    <text evidence="1">The sequence shown here is derived from an EMBL/GenBank/DDBJ whole genome shotgun (WGS) entry which is preliminary data.</text>
</comment>
<accession>A0AAV8RRI2</accession>
<dbReference type="Proteomes" id="UP001222027">
    <property type="component" value="Unassembled WGS sequence"/>
</dbReference>
<evidence type="ECO:0000313" key="2">
    <source>
        <dbReference type="Proteomes" id="UP001222027"/>
    </source>
</evidence>
<gene>
    <name evidence="1" type="ORF">OPV22_006586</name>
</gene>
<sequence>MGFLSETALALVYYNVFTRPSDPAAACARIFAFFCRGRAEDDLRLPYEEQEKDGAVANPDTFLLRWGYSRSSSDLIFSPSLGRSSSESLVSRRWGYDLDRVPSPSPSHASMWTSDSAADRTQNVAFFCCGVAEEGPSAAPMTGRRMEPSSQSFQSTWCDLCLMTT</sequence>